<comment type="similarity">
    <text evidence="5">Belongs to the TANC family.</text>
</comment>
<evidence type="ECO:0000256" key="4">
    <source>
        <dbReference type="ARBA" id="ARBA00034110"/>
    </source>
</evidence>
<dbReference type="Gene3D" id="1.25.40.20">
    <property type="entry name" value="Ankyrin repeat-containing domain"/>
    <property type="match status" value="2"/>
</dbReference>
<evidence type="ECO:0000256" key="1">
    <source>
        <dbReference type="ARBA" id="ARBA00022737"/>
    </source>
</evidence>
<dbReference type="Pfam" id="PF12796">
    <property type="entry name" value="Ank_2"/>
    <property type="match status" value="2"/>
</dbReference>
<evidence type="ECO:0000256" key="2">
    <source>
        <dbReference type="ARBA" id="ARBA00023018"/>
    </source>
</evidence>
<dbReference type="PANTHER" id="PTHR24166:SF48">
    <property type="entry name" value="PROTEIN VAPYRIN"/>
    <property type="match status" value="1"/>
</dbReference>
<comment type="subcellular location">
    <subcellularLocation>
        <location evidence="4">Postsynapse</location>
    </subcellularLocation>
</comment>
<name>A0A0M0JAZ4_9EUKA</name>
<keyword evidence="2" id="KW-0770">Synapse</keyword>
<evidence type="ECO:0000313" key="8">
    <source>
        <dbReference type="EMBL" id="KOO23746.1"/>
    </source>
</evidence>
<sequence length="691" mass="75463">MKSQHVRALGPKVSAAAFHGKLSKLQRYLEEEDGTLLDCPSVDYADQDGMTPLHAACQEGHDQCVELLLRAGARVDSTSKHGLTPLIIACENGWHGCAHLLVKATAAIDKAENLNAATALHGACLNGAVECVELLLQARALLNVVDKDGATPLILAAHQGHIECVKLLVGAGADELVEYEGKIAFELAEDAGHESCAKVLERKASGRKPCSREGEASEELGEEQDEEESSALIESPPPPPPQPGVDKMLSELSKQVKAVGLKGADVIAAKQQELDVESKRHVDANAKAKAEAEANAIATAPRASSDAKEKANMLFAKGKITEAAELYERALQLDEVEAEPKARAVLHSNLAACRLKQRRWRDAVSECDSACALYPCFTKALFRRAQAKRHLCDPEGALQDAQLAYKALCDAGGGKPIGEAGKQMGAEMERFVESVQQEAKAEVEGKERRELEEHGIPLGAFSDAKSKSGYGHYALQGDKTQDYIWFVRQHCARGFKGLQFERKEPFTAPNGYTARHGIIRLSDFDPDPEEGRKCDVFGILEGECTIRYHGGRRALFFHLTLEVPWRAVLGEGTEREEQLGGKTRLWNVNHYTAFHDWKHLHLRSTHAAESGPAQDAISTMLAPAALALIKCKLQEVLGKLMYDKIDPAMLDPPKNPLDPPKMNPKKPQAGSRAWGKGTVDYSKWDMLDSRR</sequence>
<feature type="compositionally biased region" description="Pro residues" evidence="7">
    <location>
        <begin position="653"/>
        <end position="662"/>
    </location>
</feature>
<accession>A0A0M0JAZ4</accession>
<organism evidence="8 9">
    <name type="scientific">Chrysochromulina tobinii</name>
    <dbReference type="NCBI Taxonomy" id="1460289"/>
    <lineage>
        <taxon>Eukaryota</taxon>
        <taxon>Haptista</taxon>
        <taxon>Haptophyta</taxon>
        <taxon>Prymnesiophyceae</taxon>
        <taxon>Prymnesiales</taxon>
        <taxon>Chrysochromulinaceae</taxon>
        <taxon>Chrysochromulina</taxon>
    </lineage>
</organism>
<evidence type="ECO:0000313" key="9">
    <source>
        <dbReference type="Proteomes" id="UP000037460"/>
    </source>
</evidence>
<evidence type="ECO:0000256" key="5">
    <source>
        <dbReference type="ARBA" id="ARBA00038259"/>
    </source>
</evidence>
<protein>
    <submittedName>
        <fullName evidence="8">Ankyrin repeat and socs box protein 13-like protein</fullName>
    </submittedName>
</protein>
<keyword evidence="1" id="KW-0677">Repeat</keyword>
<dbReference type="InterPro" id="IPR002110">
    <property type="entry name" value="Ankyrin_rpt"/>
</dbReference>
<dbReference type="AlphaFoldDB" id="A0A0M0JAZ4"/>
<dbReference type="InterPro" id="IPR036770">
    <property type="entry name" value="Ankyrin_rpt-contain_sf"/>
</dbReference>
<dbReference type="Proteomes" id="UP000037460">
    <property type="component" value="Unassembled WGS sequence"/>
</dbReference>
<feature type="region of interest" description="Disordered" evidence="7">
    <location>
        <begin position="651"/>
        <end position="676"/>
    </location>
</feature>
<keyword evidence="9" id="KW-1185">Reference proteome</keyword>
<feature type="region of interest" description="Disordered" evidence="7">
    <location>
        <begin position="207"/>
        <end position="247"/>
    </location>
</feature>
<evidence type="ECO:0000256" key="3">
    <source>
        <dbReference type="ARBA" id="ARBA00023043"/>
    </source>
</evidence>
<proteinExistence type="inferred from homology"/>
<dbReference type="PROSITE" id="PS50297">
    <property type="entry name" value="ANK_REP_REGION"/>
    <property type="match status" value="3"/>
</dbReference>
<feature type="repeat" description="ANK" evidence="6">
    <location>
        <begin position="48"/>
        <end position="80"/>
    </location>
</feature>
<comment type="caution">
    <text evidence="8">The sequence shown here is derived from an EMBL/GenBank/DDBJ whole genome shotgun (WGS) entry which is preliminary data.</text>
</comment>
<dbReference type="PROSITE" id="PS50088">
    <property type="entry name" value="ANK_REPEAT"/>
    <property type="match status" value="3"/>
</dbReference>
<dbReference type="PANTHER" id="PTHR24166">
    <property type="entry name" value="ROLLING PEBBLES, ISOFORM B"/>
    <property type="match status" value="1"/>
</dbReference>
<keyword evidence="3 6" id="KW-0040">ANK repeat</keyword>
<dbReference type="EMBL" id="JWZX01003160">
    <property type="protein sequence ID" value="KOO23746.1"/>
    <property type="molecule type" value="Genomic_DNA"/>
</dbReference>
<evidence type="ECO:0000256" key="7">
    <source>
        <dbReference type="SAM" id="MobiDB-lite"/>
    </source>
</evidence>
<dbReference type="OrthoDB" id="3246549at2759"/>
<dbReference type="InterPro" id="IPR050889">
    <property type="entry name" value="Dendritic_Spine_Reg/Scaffold"/>
</dbReference>
<reference evidence="9" key="1">
    <citation type="journal article" date="2015" name="PLoS Genet.">
        <title>Genome Sequence and Transcriptome Analyses of Chrysochromulina tobin: Metabolic Tools for Enhanced Algal Fitness in the Prominent Order Prymnesiales (Haptophyceae).</title>
        <authorList>
            <person name="Hovde B.T."/>
            <person name="Deodato C.R."/>
            <person name="Hunsperger H.M."/>
            <person name="Ryken S.A."/>
            <person name="Yost W."/>
            <person name="Jha R.K."/>
            <person name="Patterson J."/>
            <person name="Monnat R.J. Jr."/>
            <person name="Barlow S.B."/>
            <person name="Starkenburg S.R."/>
            <person name="Cattolico R.A."/>
        </authorList>
    </citation>
    <scope>NUCLEOTIDE SEQUENCE</scope>
    <source>
        <strain evidence="9">CCMP291</strain>
    </source>
</reference>
<feature type="repeat" description="ANK" evidence="6">
    <location>
        <begin position="115"/>
        <end position="147"/>
    </location>
</feature>
<dbReference type="Gene3D" id="1.25.40.10">
    <property type="entry name" value="Tetratricopeptide repeat domain"/>
    <property type="match status" value="1"/>
</dbReference>
<dbReference type="SMART" id="SM00028">
    <property type="entry name" value="TPR"/>
    <property type="match status" value="3"/>
</dbReference>
<dbReference type="InterPro" id="IPR019734">
    <property type="entry name" value="TPR_rpt"/>
</dbReference>
<feature type="compositionally biased region" description="Acidic residues" evidence="7">
    <location>
        <begin position="216"/>
        <end position="229"/>
    </location>
</feature>
<evidence type="ECO:0000256" key="6">
    <source>
        <dbReference type="PROSITE-ProRule" id="PRU00023"/>
    </source>
</evidence>
<dbReference type="SUPFAM" id="SSF48452">
    <property type="entry name" value="TPR-like"/>
    <property type="match status" value="1"/>
</dbReference>
<dbReference type="SMART" id="SM00248">
    <property type="entry name" value="ANK"/>
    <property type="match status" value="4"/>
</dbReference>
<feature type="repeat" description="ANK" evidence="6">
    <location>
        <begin position="148"/>
        <end position="174"/>
    </location>
</feature>
<dbReference type="InterPro" id="IPR011990">
    <property type="entry name" value="TPR-like_helical_dom_sf"/>
</dbReference>
<gene>
    <name evidence="8" type="ORF">Ctob_004616</name>
</gene>
<dbReference type="SUPFAM" id="SSF48403">
    <property type="entry name" value="Ankyrin repeat"/>
    <property type="match status" value="1"/>
</dbReference>